<evidence type="ECO:0000259" key="6">
    <source>
        <dbReference type="Pfam" id="PF00535"/>
    </source>
</evidence>
<dbReference type="InterPro" id="IPR029044">
    <property type="entry name" value="Nucleotide-diphossugar_trans"/>
</dbReference>
<keyword evidence="4 7" id="KW-0808">Transferase</keyword>
<organism evidence="7 8">
    <name type="scientific">Aeromicrobium wangtongii</name>
    <dbReference type="NCBI Taxonomy" id="2969247"/>
    <lineage>
        <taxon>Bacteria</taxon>
        <taxon>Bacillati</taxon>
        <taxon>Actinomycetota</taxon>
        <taxon>Actinomycetes</taxon>
        <taxon>Propionibacteriales</taxon>
        <taxon>Nocardioidaceae</taxon>
        <taxon>Aeromicrobium</taxon>
    </lineage>
</organism>
<dbReference type="Gene3D" id="3.90.550.10">
    <property type="entry name" value="Spore Coat Polysaccharide Biosynthesis Protein SpsA, Chain A"/>
    <property type="match status" value="2"/>
</dbReference>
<reference evidence="7 8" key="1">
    <citation type="submission" date="2022-08" db="EMBL/GenBank/DDBJ databases">
        <title>novel species in genus Aeromicrobium.</title>
        <authorList>
            <person name="Ye L."/>
        </authorList>
    </citation>
    <scope>NUCLEOTIDE SEQUENCE [LARGE SCALE GENOMIC DNA]</scope>
    <source>
        <strain evidence="8">zg-Y1379</strain>
    </source>
</reference>
<evidence type="ECO:0000256" key="4">
    <source>
        <dbReference type="ARBA" id="ARBA00022679"/>
    </source>
</evidence>
<dbReference type="RefSeq" id="WP_232403732.1">
    <property type="nucleotide sequence ID" value="NZ_CP102173.1"/>
</dbReference>
<dbReference type="PANTHER" id="PTHR43179:SF12">
    <property type="entry name" value="GALACTOFURANOSYLTRANSFERASE GLFT2"/>
    <property type="match status" value="1"/>
</dbReference>
<evidence type="ECO:0000256" key="3">
    <source>
        <dbReference type="ARBA" id="ARBA00022676"/>
    </source>
</evidence>
<dbReference type="EMBL" id="CP102173">
    <property type="protein sequence ID" value="UUP13597.1"/>
    <property type="molecule type" value="Genomic_DNA"/>
</dbReference>
<dbReference type="SUPFAM" id="SSF53448">
    <property type="entry name" value="Nucleotide-diphospho-sugar transferases"/>
    <property type="match status" value="2"/>
</dbReference>
<keyword evidence="8" id="KW-1185">Reference proteome</keyword>
<proteinExistence type="inferred from homology"/>
<accession>A0ABY5M6Z2</accession>
<dbReference type="Proteomes" id="UP001316184">
    <property type="component" value="Chromosome"/>
</dbReference>
<keyword evidence="3 7" id="KW-0328">Glycosyltransferase</keyword>
<comment type="similarity">
    <text evidence="2">Belongs to the glycosyltransferase 2 family.</text>
</comment>
<feature type="domain" description="Glycosyltransferase 2-like" evidence="6">
    <location>
        <begin position="546"/>
        <end position="657"/>
    </location>
</feature>
<evidence type="ECO:0000256" key="5">
    <source>
        <dbReference type="SAM" id="MobiDB-lite"/>
    </source>
</evidence>
<evidence type="ECO:0000256" key="1">
    <source>
        <dbReference type="ARBA" id="ARBA00004776"/>
    </source>
</evidence>
<feature type="region of interest" description="Disordered" evidence="5">
    <location>
        <begin position="806"/>
        <end position="828"/>
    </location>
</feature>
<dbReference type="InterPro" id="IPR001173">
    <property type="entry name" value="Glyco_trans_2-like"/>
</dbReference>
<evidence type="ECO:0000256" key="2">
    <source>
        <dbReference type="ARBA" id="ARBA00006739"/>
    </source>
</evidence>
<dbReference type="PANTHER" id="PTHR43179">
    <property type="entry name" value="RHAMNOSYLTRANSFERASE WBBL"/>
    <property type="match status" value="1"/>
</dbReference>
<gene>
    <name evidence="7" type="ORF">NQV15_17375</name>
</gene>
<sequence length="966" mass="103807">MHLSSRLRHRGPAQRVLESGLFLPSFYEAQAGTQFTSARQAVEHYLSQGAGDGLLPHPLIDPSVAHETERAAALAAALTSTTPVESHRFSTAYDWTGYVAAVPSASSHPGGVAGHYAATERRPDDAVVLHLASGDPVDWTAVQEAVAVRARTMPTVLASQLFDVDFYQAQTGAVFGSRRAALWHYLSVGEAAGLAANPLFEPEWLAERSGATAPSLIEDYLGADLATVSPHPHFDPVAYLAQVPDAADHPGGPLGHFLTAATADSTTWPVDAALAPRSWGELRSSLFDAAVTFAAQQQLRTWGAARPWDAQASHEIATTERPPSVSIVLDLSRATGRTKRRIAQILDDDPALQIVAAASSDDPRIGDLDPRVTVVTTSSTNHSERINAAVRQSSGEYVHVWHPRDTPRAGFYRRSIMTMLEAGTELVYSATTSAPSHDALVMGEPYSRDGLIWGEPQAAIRTALVSRSLFDRVGGYDPALPAFADWDFLLRASATVDPVFVPQIGLEADPKPVGVRHSTRAYEHVVRAAQICDWSADGPREESRVSVLIPVYEDWAMTTRVVASILATTVDEDVEIVLLDNGSRRSVGALIEAIHGDEPRVTHVRVPRNTNFATGSNLAFLASTGRRVVFMNNDTVPAPGWLRPLLDALDDPSVRAAQPLLLFNDGTAQTGGTVFHRGAFPWHFLQGHPVEDVLAAGQTRFSAITAATMAGRAAEIHQLRGFDPVYVNGLEDVDLCLRLSGNFGGDFRVALDSVVLHAESQSAGRFEAVGQNRIVFMDRWLHRLPGSDAGKYESAGLHLAHYRASRQHPRSGLRTGEPVVTRPPRQVLEGPAAGLPSLRWAVKTAAEPGPAGDLAPDTVLAGHLAGALRRLGQEVVVDRRESHVRLRSDHLDDVVLAIAGDVPVAPQPGATNVLWVGDADPTVDAGLVDRFDLVYSDDMTEAFDARATTLLADVLDALGVEHHLGG</sequence>
<comment type="pathway">
    <text evidence="1">Cell wall biogenesis; cell wall polysaccharide biosynthesis.</text>
</comment>
<evidence type="ECO:0000313" key="7">
    <source>
        <dbReference type="EMBL" id="UUP13597.1"/>
    </source>
</evidence>
<name>A0ABY5M6Z2_9ACTN</name>
<dbReference type="EC" id="2.4.-.-" evidence="7"/>
<evidence type="ECO:0000313" key="8">
    <source>
        <dbReference type="Proteomes" id="UP001316184"/>
    </source>
</evidence>
<dbReference type="GO" id="GO:0016757">
    <property type="term" value="F:glycosyltransferase activity"/>
    <property type="evidence" value="ECO:0007669"/>
    <property type="project" value="UniProtKB-KW"/>
</dbReference>
<dbReference type="Pfam" id="PF00535">
    <property type="entry name" value="Glycos_transf_2"/>
    <property type="match status" value="1"/>
</dbReference>
<protein>
    <submittedName>
        <fullName evidence="7">Glycosyltransferase</fullName>
        <ecNumber evidence="7">2.4.-.-</ecNumber>
    </submittedName>
</protein>